<evidence type="ECO:0000256" key="1">
    <source>
        <dbReference type="SAM" id="Phobius"/>
    </source>
</evidence>
<sequence>MGNLITKVWFYFIIGVVLVTSLFVSFFVFLAVLLVIFITIPYLMYINWKAKRDIRRVQSLSRKL</sequence>
<dbReference type="EMBL" id="JAACYA010000001">
    <property type="protein sequence ID" value="MBK3331496.1"/>
    <property type="molecule type" value="Genomic_DNA"/>
</dbReference>
<evidence type="ECO:0000313" key="2">
    <source>
        <dbReference type="EMBL" id="MBK3331496.1"/>
    </source>
</evidence>
<accession>A0ABS1GF65</accession>
<feature type="transmembrane region" description="Helical" evidence="1">
    <location>
        <begin position="12"/>
        <end position="45"/>
    </location>
</feature>
<evidence type="ECO:0000313" key="3">
    <source>
        <dbReference type="Proteomes" id="UP000772812"/>
    </source>
</evidence>
<dbReference type="Proteomes" id="UP000772812">
    <property type="component" value="Unassembled WGS sequence"/>
</dbReference>
<keyword evidence="1" id="KW-0472">Membrane</keyword>
<reference evidence="2 3" key="1">
    <citation type="journal article" date="2021" name="Syst. Appl. Microbiol.">
        <title>Persephonella atlantica sp. nov.: How to adapt to physico-chemical gradients in high temperature hydrothermal habitats.</title>
        <authorList>
            <person name="Francois D.X."/>
            <person name="Godfroy A."/>
            <person name="Mathien C."/>
            <person name="Aube J."/>
            <person name="Cathalot C."/>
            <person name="Lesongeur F."/>
            <person name="L'Haridon S."/>
            <person name="Philippon X."/>
            <person name="Roussel E.G."/>
        </authorList>
    </citation>
    <scope>NUCLEOTIDE SEQUENCE [LARGE SCALE GENOMIC DNA]</scope>
    <source>
        <strain evidence="2 3">MO1340</strain>
    </source>
</reference>
<gene>
    <name evidence="2" type="ORF">GWK41_00275</name>
</gene>
<protein>
    <submittedName>
        <fullName evidence="2">Uncharacterized protein</fullName>
    </submittedName>
</protein>
<organism evidence="2 3">
    <name type="scientific">Persephonella atlantica</name>
    <dbReference type="NCBI Taxonomy" id="2699429"/>
    <lineage>
        <taxon>Bacteria</taxon>
        <taxon>Pseudomonadati</taxon>
        <taxon>Aquificota</taxon>
        <taxon>Aquificia</taxon>
        <taxon>Aquificales</taxon>
        <taxon>Hydrogenothermaceae</taxon>
        <taxon>Persephonella</taxon>
    </lineage>
</organism>
<comment type="caution">
    <text evidence="2">The sequence shown here is derived from an EMBL/GenBank/DDBJ whole genome shotgun (WGS) entry which is preliminary data.</text>
</comment>
<keyword evidence="3" id="KW-1185">Reference proteome</keyword>
<name>A0ABS1GF65_9AQUI</name>
<dbReference type="RefSeq" id="WP_200672918.1">
    <property type="nucleotide sequence ID" value="NZ_JAACYA010000001.1"/>
</dbReference>
<keyword evidence="1" id="KW-0812">Transmembrane</keyword>
<proteinExistence type="predicted"/>
<keyword evidence="1" id="KW-1133">Transmembrane helix</keyword>